<sequence>MAEGRGGKGRKCKGRDASRGRRIACVEEELRAIQANPAMEELFSFYLGGGGATEKLLESYLGNGGEIQKLFESYLGTNDNSGVLLETNYAEVIAGLHQSFLEMQGLAQTSAALSPTAAAATRRSLEAFISRRSINGGNHSRRNSSHLKAGLDNLVGEVSLLHTHMSRSHSLQLSNSEVVAQKAAEYAREMNRVWKSKAHILGLHRHATARSKRRQTWIREHAMKAKRSLMASDFREEAQRTAIVGLDKTWWEIRAQLDKYFEAMDKHSTTYKAVLVALDDYTSRCSIAFPELKHAYMNFVQVNNEAESVLKASWTAVNPLVGFLASQVVDGQLLQMSTLHDIQALSSNASALFQNSSKKWSELCAQPEKAKKLALEAVHNALDDGLFGEMVHQLDTVFLELRMMEQRFQEARLDTPSNQDVLSDAKLRLEEAVQEELDGMPMESEFLWQQWHKQACEV</sequence>
<organism evidence="1 2">
    <name type="scientific">Symbiodinium natans</name>
    <dbReference type="NCBI Taxonomy" id="878477"/>
    <lineage>
        <taxon>Eukaryota</taxon>
        <taxon>Sar</taxon>
        <taxon>Alveolata</taxon>
        <taxon>Dinophyceae</taxon>
        <taxon>Suessiales</taxon>
        <taxon>Symbiodiniaceae</taxon>
        <taxon>Symbiodinium</taxon>
    </lineage>
</organism>
<gene>
    <name evidence="1" type="ORF">SNAT2548_LOCUS18048</name>
</gene>
<proteinExistence type="predicted"/>
<evidence type="ECO:0000313" key="2">
    <source>
        <dbReference type="Proteomes" id="UP000604046"/>
    </source>
</evidence>
<keyword evidence="2" id="KW-1185">Reference proteome</keyword>
<accession>A0A812PC83</accession>
<protein>
    <submittedName>
        <fullName evidence="1">Uncharacterized protein</fullName>
    </submittedName>
</protein>
<dbReference type="EMBL" id="CAJNDS010002132">
    <property type="protein sequence ID" value="CAE7344507.1"/>
    <property type="molecule type" value="Genomic_DNA"/>
</dbReference>
<dbReference type="AlphaFoldDB" id="A0A812PC83"/>
<evidence type="ECO:0000313" key="1">
    <source>
        <dbReference type="EMBL" id="CAE7344507.1"/>
    </source>
</evidence>
<comment type="caution">
    <text evidence="1">The sequence shown here is derived from an EMBL/GenBank/DDBJ whole genome shotgun (WGS) entry which is preliminary data.</text>
</comment>
<name>A0A812PC83_9DINO</name>
<reference evidence="1" key="1">
    <citation type="submission" date="2021-02" db="EMBL/GenBank/DDBJ databases">
        <authorList>
            <person name="Dougan E. K."/>
            <person name="Rhodes N."/>
            <person name="Thang M."/>
            <person name="Chan C."/>
        </authorList>
    </citation>
    <scope>NUCLEOTIDE SEQUENCE</scope>
</reference>
<dbReference type="Proteomes" id="UP000604046">
    <property type="component" value="Unassembled WGS sequence"/>
</dbReference>